<evidence type="ECO:0000313" key="1">
    <source>
        <dbReference type="EMBL" id="KAJ0100118.1"/>
    </source>
</evidence>
<organism evidence="1 2">
    <name type="scientific">Pistacia atlantica</name>
    <dbReference type="NCBI Taxonomy" id="434234"/>
    <lineage>
        <taxon>Eukaryota</taxon>
        <taxon>Viridiplantae</taxon>
        <taxon>Streptophyta</taxon>
        <taxon>Embryophyta</taxon>
        <taxon>Tracheophyta</taxon>
        <taxon>Spermatophyta</taxon>
        <taxon>Magnoliopsida</taxon>
        <taxon>eudicotyledons</taxon>
        <taxon>Gunneridae</taxon>
        <taxon>Pentapetalae</taxon>
        <taxon>rosids</taxon>
        <taxon>malvids</taxon>
        <taxon>Sapindales</taxon>
        <taxon>Anacardiaceae</taxon>
        <taxon>Pistacia</taxon>
    </lineage>
</organism>
<accession>A0ACC1BMM9</accession>
<dbReference type="Proteomes" id="UP001164250">
    <property type="component" value="Chromosome 4"/>
</dbReference>
<reference evidence="2" key="1">
    <citation type="journal article" date="2023" name="G3 (Bethesda)">
        <title>Genome assembly and association tests identify interacting loci associated with vigor, precocity, and sex in interspecific pistachio rootstocks.</title>
        <authorList>
            <person name="Palmer W."/>
            <person name="Jacygrad E."/>
            <person name="Sagayaradj S."/>
            <person name="Cavanaugh K."/>
            <person name="Han R."/>
            <person name="Bertier L."/>
            <person name="Beede B."/>
            <person name="Kafkas S."/>
            <person name="Golino D."/>
            <person name="Preece J."/>
            <person name="Michelmore R."/>
        </authorList>
    </citation>
    <scope>NUCLEOTIDE SEQUENCE [LARGE SCALE GENOMIC DNA]</scope>
</reference>
<dbReference type="EMBL" id="CM047900">
    <property type="protein sequence ID" value="KAJ0100118.1"/>
    <property type="molecule type" value="Genomic_DNA"/>
</dbReference>
<sequence>MAATKVPYGVILLCFFLGTCLLSQCFAIGVDANQTARLFVNASQTRPIPDTLFGIFFEEINHAGAGGLWAELVSNRAFISGFEAGGQNIPSNIDPWSIIGDESSLIVSTDRSSCFERNKIALRMEVLCDSQGSKVCPTGGVGVYNPGFWGMDIKQGKTYKIVFYIRSLGSVNLSLSLTSLELLHSDVSNWTKVESLLEAKETNHNARLQLTTTKKGVIWIDQVSAMPLDTHKGHGFRNELVQMLVDIKPRFLRFPGGCFVEGEWLRNAFRWKESIGPWEERPGHFGDVWMYWTDDGIGYYEFLQLSEDIGALPIWVFNNGISHQDQVDTSSVLPFVQEALDGIEFARGDPNSTWGSVRAAMGHPKPFDLRYVAIGNEDCGKKNYRGNYLKFYEAIKLAYPDIGMISNCDGSSHQLDHPAEFYDFHVYTSASSLFSMAHQFDHTSRDGPKAFVSEYAVTGKDAGTGKPFGSTCRSWVPSWSRKEQVDVVSMASYAPLFVNSNDRRWNPDAIVFNSSHVYGTPSYWVVNFGNNSVKLKISVDGLDPNSIKLSGSTKTVLTSSNLMDENSFKEPNKVVPNRILLENADKDMDVVISPHSFTSFDLLKESNLSRWKKLIHSQDPLFKK</sequence>
<name>A0ACC1BMM9_9ROSI</name>
<gene>
    <name evidence="1" type="ORF">Patl1_21049</name>
</gene>
<evidence type="ECO:0000313" key="2">
    <source>
        <dbReference type="Proteomes" id="UP001164250"/>
    </source>
</evidence>
<comment type="caution">
    <text evidence="1">The sequence shown here is derived from an EMBL/GenBank/DDBJ whole genome shotgun (WGS) entry which is preliminary data.</text>
</comment>
<protein>
    <submittedName>
        <fullName evidence="1">Uncharacterized protein</fullName>
    </submittedName>
</protein>
<keyword evidence="2" id="KW-1185">Reference proteome</keyword>
<proteinExistence type="predicted"/>